<dbReference type="OrthoDB" id="3683444at2"/>
<protein>
    <submittedName>
        <fullName evidence="3">ANTAR domain-containing protein</fullName>
    </submittedName>
</protein>
<accession>A0A6P2CAF1</accession>
<organism evidence="3 4">
    <name type="scientific">Trebonia kvetii</name>
    <dbReference type="NCBI Taxonomy" id="2480626"/>
    <lineage>
        <taxon>Bacteria</taxon>
        <taxon>Bacillati</taxon>
        <taxon>Actinomycetota</taxon>
        <taxon>Actinomycetes</taxon>
        <taxon>Streptosporangiales</taxon>
        <taxon>Treboniaceae</taxon>
        <taxon>Trebonia</taxon>
    </lineage>
</organism>
<feature type="region of interest" description="Disordered" evidence="1">
    <location>
        <begin position="154"/>
        <end position="180"/>
    </location>
</feature>
<gene>
    <name evidence="3" type="ORF">EAS64_07410</name>
</gene>
<name>A0A6P2CAF1_9ACTN</name>
<dbReference type="AlphaFoldDB" id="A0A6P2CAF1"/>
<feature type="compositionally biased region" description="Basic and acidic residues" evidence="1">
    <location>
        <begin position="155"/>
        <end position="165"/>
    </location>
</feature>
<dbReference type="InterPro" id="IPR036388">
    <property type="entry name" value="WH-like_DNA-bd_sf"/>
</dbReference>
<dbReference type="Proteomes" id="UP000460272">
    <property type="component" value="Unassembled WGS sequence"/>
</dbReference>
<feature type="region of interest" description="Disordered" evidence="1">
    <location>
        <begin position="1"/>
        <end position="79"/>
    </location>
</feature>
<feature type="compositionally biased region" description="Basic and acidic residues" evidence="1">
    <location>
        <begin position="15"/>
        <end position="28"/>
    </location>
</feature>
<keyword evidence="4" id="KW-1185">Reference proteome</keyword>
<dbReference type="InterPro" id="IPR011006">
    <property type="entry name" value="CheY-like_superfamily"/>
</dbReference>
<dbReference type="InterPro" id="IPR005561">
    <property type="entry name" value="ANTAR"/>
</dbReference>
<evidence type="ECO:0000313" key="4">
    <source>
        <dbReference type="Proteomes" id="UP000460272"/>
    </source>
</evidence>
<evidence type="ECO:0000313" key="3">
    <source>
        <dbReference type="EMBL" id="TVZ07505.1"/>
    </source>
</evidence>
<evidence type="ECO:0000259" key="2">
    <source>
        <dbReference type="PROSITE" id="PS50921"/>
    </source>
</evidence>
<dbReference type="SMART" id="SM01012">
    <property type="entry name" value="ANTAR"/>
    <property type="match status" value="1"/>
</dbReference>
<reference evidence="3 4" key="1">
    <citation type="submission" date="2018-11" db="EMBL/GenBank/DDBJ databases">
        <title>Trebonia kvetii gen.nov., sp.nov., a novel acidophilic actinobacterium, and proposal of the new actinobacterial family Treboniaceae fam. nov.</title>
        <authorList>
            <person name="Rapoport D."/>
            <person name="Sagova-Mareckova M."/>
            <person name="Sedlacek I."/>
            <person name="Provaznik J."/>
            <person name="Kralova S."/>
            <person name="Pavlinic D."/>
            <person name="Benes V."/>
            <person name="Kopecky J."/>
        </authorList>
    </citation>
    <scope>NUCLEOTIDE SEQUENCE [LARGE SCALE GENOMIC DNA]</scope>
    <source>
        <strain evidence="3 4">15Tr583</strain>
    </source>
</reference>
<proteinExistence type="predicted"/>
<dbReference type="SUPFAM" id="SSF52172">
    <property type="entry name" value="CheY-like"/>
    <property type="match status" value="1"/>
</dbReference>
<feature type="domain" description="ANTAR" evidence="2">
    <location>
        <begin position="81"/>
        <end position="142"/>
    </location>
</feature>
<dbReference type="PROSITE" id="PS50921">
    <property type="entry name" value="ANTAR"/>
    <property type="match status" value="1"/>
</dbReference>
<feature type="compositionally biased region" description="Basic residues" evidence="1">
    <location>
        <begin position="166"/>
        <end position="180"/>
    </location>
</feature>
<dbReference type="GO" id="GO:0003723">
    <property type="term" value="F:RNA binding"/>
    <property type="evidence" value="ECO:0007669"/>
    <property type="project" value="InterPro"/>
</dbReference>
<dbReference type="Gene3D" id="1.10.10.10">
    <property type="entry name" value="Winged helix-like DNA-binding domain superfamily/Winged helix DNA-binding domain"/>
    <property type="match status" value="1"/>
</dbReference>
<dbReference type="EMBL" id="RPFW01000001">
    <property type="protein sequence ID" value="TVZ07505.1"/>
    <property type="molecule type" value="Genomic_DNA"/>
</dbReference>
<dbReference type="Pfam" id="PF03861">
    <property type="entry name" value="ANTAR"/>
    <property type="match status" value="1"/>
</dbReference>
<sequence length="180" mass="19217">MVLADLFAADQADNDDTRLMEAVDERGAPRGASRQSARTAPTPTAPAPRDRGTGPMRKIPAVSGAPGTDDKAGEAGEAGEAERLAVTVAQLEHALAARVRVEQAIGVLAERHRLRPREAFDLLRRASRARGARVTELAQDVVASTANPLLQLPEELSRAVPEARQRGRSLRRGGRHASRG</sequence>
<evidence type="ECO:0000256" key="1">
    <source>
        <dbReference type="SAM" id="MobiDB-lite"/>
    </source>
</evidence>
<comment type="caution">
    <text evidence="3">The sequence shown here is derived from an EMBL/GenBank/DDBJ whole genome shotgun (WGS) entry which is preliminary data.</text>
</comment>